<keyword evidence="5" id="KW-1185">Reference proteome</keyword>
<gene>
    <name evidence="4" type="ORF">SAMN04488540_105167</name>
</gene>
<name>A0A1G8RGM5_9GAMM</name>
<dbReference type="Pfam" id="PF09829">
    <property type="entry name" value="DUF2057"/>
    <property type="match status" value="1"/>
</dbReference>
<evidence type="ECO:0000256" key="1">
    <source>
        <dbReference type="ARBA" id="ARBA00008490"/>
    </source>
</evidence>
<dbReference type="Proteomes" id="UP000199527">
    <property type="component" value="Unassembled WGS sequence"/>
</dbReference>
<dbReference type="RefSeq" id="WP_090364748.1">
    <property type="nucleotide sequence ID" value="NZ_FNEM01000005.1"/>
</dbReference>
<evidence type="ECO:0000313" key="4">
    <source>
        <dbReference type="EMBL" id="SDJ16013.1"/>
    </source>
</evidence>
<comment type="similarity">
    <text evidence="1">Belongs to the UPF0319 family.</text>
</comment>
<accession>A0A1G8RGM5</accession>
<evidence type="ECO:0000256" key="2">
    <source>
        <dbReference type="ARBA" id="ARBA00022729"/>
    </source>
</evidence>
<dbReference type="PANTHER" id="PTHR38108:SF1">
    <property type="entry name" value="UPF0319 PROTEIN YCCT"/>
    <property type="match status" value="1"/>
</dbReference>
<evidence type="ECO:0000313" key="5">
    <source>
        <dbReference type="Proteomes" id="UP000199527"/>
    </source>
</evidence>
<keyword evidence="2 3" id="KW-0732">Signal</keyword>
<organism evidence="4 5">
    <name type="scientific">Ferrimonas sediminum</name>
    <dbReference type="NCBI Taxonomy" id="718193"/>
    <lineage>
        <taxon>Bacteria</taxon>
        <taxon>Pseudomonadati</taxon>
        <taxon>Pseudomonadota</taxon>
        <taxon>Gammaproteobacteria</taxon>
        <taxon>Alteromonadales</taxon>
        <taxon>Ferrimonadaceae</taxon>
        <taxon>Ferrimonas</taxon>
    </lineage>
</organism>
<feature type="signal peptide" evidence="3">
    <location>
        <begin position="1"/>
        <end position="21"/>
    </location>
</feature>
<dbReference type="AlphaFoldDB" id="A0A1G8RGM5"/>
<protein>
    <submittedName>
        <fullName evidence="4">Uncharacterized protein</fullName>
    </submittedName>
</protein>
<dbReference type="EMBL" id="FNEM01000005">
    <property type="protein sequence ID" value="SDJ16013.1"/>
    <property type="molecule type" value="Genomic_DNA"/>
</dbReference>
<feature type="chain" id="PRO_5011472510" evidence="3">
    <location>
        <begin position="22"/>
        <end position="223"/>
    </location>
</feature>
<proteinExistence type="inferred from homology"/>
<dbReference type="PANTHER" id="PTHR38108">
    <property type="entry name" value="UPF0319 PROTEIN YCCT"/>
    <property type="match status" value="1"/>
</dbReference>
<evidence type="ECO:0000256" key="3">
    <source>
        <dbReference type="SAM" id="SignalP"/>
    </source>
</evidence>
<dbReference type="InterPro" id="IPR018635">
    <property type="entry name" value="UPF0319"/>
</dbReference>
<sequence length="223" mass="24504">MNKASVLAAMIAGGMSFGSLAAELNIPLSFEFIAVNGQEVKSNFFSHKDEIELEKGDHTIALIYKDLVEEPFGDGHQRVSSDPFLLHITIDSDGEYKVRPHEVIRDLDQAKAFAQKPVLNVTQENGQAVTYKVEMTAVKQETIFDALNKGLSPEQEAKQKVIAATAPGAAVATGAASVTSGAQPQVNMQGDDVTNPQMMLKYWWQQADEKTRKDFMSWAIQNM</sequence>
<reference evidence="5" key="1">
    <citation type="submission" date="2016-10" db="EMBL/GenBank/DDBJ databases">
        <authorList>
            <person name="Varghese N."/>
            <person name="Submissions S."/>
        </authorList>
    </citation>
    <scope>NUCLEOTIDE SEQUENCE [LARGE SCALE GENOMIC DNA]</scope>
    <source>
        <strain evidence="5">DSM 23317</strain>
    </source>
</reference>
<dbReference type="OrthoDB" id="5734775at2"/>